<evidence type="ECO:0000256" key="3">
    <source>
        <dbReference type="ARBA" id="ARBA00022801"/>
    </source>
</evidence>
<dbReference type="Gene3D" id="3.60.15.10">
    <property type="entry name" value="Ribonuclease Z/Hydroxyacylglutathione hydrolase-like"/>
    <property type="match status" value="1"/>
</dbReference>
<dbReference type="Pfam" id="PF00753">
    <property type="entry name" value="Lactamase_B"/>
    <property type="match status" value="1"/>
</dbReference>
<dbReference type="RefSeq" id="WP_231936841.1">
    <property type="nucleotide sequence ID" value="NZ_LS974202.1"/>
</dbReference>
<evidence type="ECO:0000256" key="4">
    <source>
        <dbReference type="ARBA" id="ARBA00022833"/>
    </source>
</evidence>
<reference evidence="6 7" key="1">
    <citation type="submission" date="2017-01" db="EMBL/GenBank/DDBJ databases">
        <authorList>
            <person name="Erauso G."/>
        </authorList>
    </citation>
    <scope>NUCLEOTIDE SEQUENCE [LARGE SCALE GENOMIC DNA]</scope>
    <source>
        <strain evidence="6">MESINF1</strain>
    </source>
</reference>
<dbReference type="PANTHER" id="PTHR46233:SF3">
    <property type="entry name" value="HYDROXYACYLGLUTATHIONE HYDROLASE GLOC"/>
    <property type="match status" value="1"/>
</dbReference>
<evidence type="ECO:0000313" key="7">
    <source>
        <dbReference type="Proteomes" id="UP000250796"/>
    </source>
</evidence>
<dbReference type="KEGG" id="minf:MESINF_0759"/>
<accession>A0A7Z7LDY1</accession>
<evidence type="ECO:0000256" key="1">
    <source>
        <dbReference type="ARBA" id="ARBA00001947"/>
    </source>
</evidence>
<keyword evidence="4" id="KW-0862">Zinc</keyword>
<sequence>MIRRILSGRMEENCYLIEEENGTVVIDPGIGTADRIIDFVGDKKLSILITHGHADHIFDIDRLKYDRIFVHPLDRERLLDAEKSLLNFFGRGPLRIDESAIVDCLQIGEKWRVIHTPGHTPGSCCYLYDGGILFTGDTVFMESIGRTDLPGGSEDAMIDSLRLLKEIFENGPDLKVFPGHGPGTDAREILIDNPFFR</sequence>
<evidence type="ECO:0000259" key="5">
    <source>
        <dbReference type="SMART" id="SM00849"/>
    </source>
</evidence>
<comment type="cofactor">
    <cofactor evidence="1">
        <name>Zn(2+)</name>
        <dbReference type="ChEBI" id="CHEBI:29105"/>
    </cofactor>
</comment>
<dbReference type="GO" id="GO:0016787">
    <property type="term" value="F:hydrolase activity"/>
    <property type="evidence" value="ECO:0007669"/>
    <property type="project" value="UniProtKB-KW"/>
</dbReference>
<dbReference type="GO" id="GO:0046872">
    <property type="term" value="F:metal ion binding"/>
    <property type="evidence" value="ECO:0007669"/>
    <property type="project" value="UniProtKB-KW"/>
</dbReference>
<keyword evidence="3 6" id="KW-0378">Hydrolase</keyword>
<dbReference type="InterPro" id="IPR001279">
    <property type="entry name" value="Metallo-B-lactamas"/>
</dbReference>
<organism evidence="6 7">
    <name type="scientific">Mesotoga infera</name>
    <dbReference type="NCBI Taxonomy" id="1236046"/>
    <lineage>
        <taxon>Bacteria</taxon>
        <taxon>Thermotogati</taxon>
        <taxon>Thermotogota</taxon>
        <taxon>Thermotogae</taxon>
        <taxon>Kosmotogales</taxon>
        <taxon>Kosmotogaceae</taxon>
        <taxon>Mesotoga</taxon>
    </lineage>
</organism>
<dbReference type="AlphaFoldDB" id="A0A7Z7LDY1"/>
<protein>
    <submittedName>
        <fullName evidence="6">Zn-dependent hydrolase, glyoxylase</fullName>
    </submittedName>
</protein>
<evidence type="ECO:0000256" key="2">
    <source>
        <dbReference type="ARBA" id="ARBA00022723"/>
    </source>
</evidence>
<dbReference type="CDD" id="cd06262">
    <property type="entry name" value="metallo-hydrolase-like_MBL-fold"/>
    <property type="match status" value="1"/>
</dbReference>
<dbReference type="EMBL" id="LS974202">
    <property type="protein sequence ID" value="SSC12208.1"/>
    <property type="molecule type" value="Genomic_DNA"/>
</dbReference>
<dbReference type="Proteomes" id="UP000250796">
    <property type="component" value="Chromosome MESINF"/>
</dbReference>
<evidence type="ECO:0000313" key="6">
    <source>
        <dbReference type="EMBL" id="SSC12208.1"/>
    </source>
</evidence>
<dbReference type="InterPro" id="IPR036866">
    <property type="entry name" value="RibonucZ/Hydroxyglut_hydro"/>
</dbReference>
<dbReference type="InterPro" id="IPR051453">
    <property type="entry name" value="MBL_Glyoxalase_II"/>
</dbReference>
<keyword evidence="7" id="KW-1185">Reference proteome</keyword>
<name>A0A7Z7LDY1_9BACT</name>
<feature type="domain" description="Metallo-beta-lactamase" evidence="5">
    <location>
        <begin position="11"/>
        <end position="180"/>
    </location>
</feature>
<dbReference type="SUPFAM" id="SSF56281">
    <property type="entry name" value="Metallo-hydrolase/oxidoreductase"/>
    <property type="match status" value="1"/>
</dbReference>
<proteinExistence type="predicted"/>
<dbReference type="PANTHER" id="PTHR46233">
    <property type="entry name" value="HYDROXYACYLGLUTATHIONE HYDROLASE GLOC"/>
    <property type="match status" value="1"/>
</dbReference>
<keyword evidence="2" id="KW-0479">Metal-binding</keyword>
<gene>
    <name evidence="6" type="ORF">MESINF_0759</name>
</gene>
<dbReference type="SMART" id="SM00849">
    <property type="entry name" value="Lactamase_B"/>
    <property type="match status" value="1"/>
</dbReference>